<accession>A0ABP2DC62</accession>
<keyword evidence="1" id="KW-0812">Transmembrane</keyword>
<feature type="transmembrane region" description="Helical" evidence="1">
    <location>
        <begin position="66"/>
        <end position="87"/>
    </location>
</feature>
<protein>
    <recommendedName>
        <fullName evidence="4">GlsB/YeaQ/YmgE family stress response membrane protein</fullName>
    </recommendedName>
</protein>
<feature type="transmembrane region" description="Helical" evidence="1">
    <location>
        <begin position="38"/>
        <end position="60"/>
    </location>
</feature>
<dbReference type="Proteomes" id="UP000003257">
    <property type="component" value="Unassembled WGS sequence"/>
</dbReference>
<feature type="transmembrane region" description="Helical" evidence="1">
    <location>
        <begin position="12"/>
        <end position="31"/>
    </location>
</feature>
<evidence type="ECO:0000313" key="3">
    <source>
        <dbReference type="Proteomes" id="UP000003257"/>
    </source>
</evidence>
<keyword evidence="3" id="KW-1185">Reference proteome</keyword>
<reference evidence="2 3" key="1">
    <citation type="submission" date="2007-11" db="EMBL/GenBank/DDBJ databases">
        <authorList>
            <person name="Wagner-Dobler I."/>
            <person name="Ferriera S."/>
            <person name="Johnson J."/>
            <person name="Kravitz S."/>
            <person name="Beeson K."/>
            <person name="Sutton G."/>
            <person name="Rogers Y.-H."/>
            <person name="Friedman R."/>
            <person name="Frazier M."/>
            <person name="Venter J.C."/>
        </authorList>
    </citation>
    <scope>NUCLEOTIDE SEQUENCE [LARGE SCALE GENOMIC DNA]</scope>
    <source>
        <strain evidence="2 3">HEL-45</strain>
    </source>
</reference>
<comment type="caution">
    <text evidence="2">The sequence shown here is derived from an EMBL/GenBank/DDBJ whole genome shotgun (WGS) entry which is preliminary data.</text>
</comment>
<sequence length="89" mass="8567">MEAFLDTLGAVALIALVVVGLVAGAIAGAVAGRNKLLYLILGVVGAVALPFILAALGVTVVAAGGLLLLLVVAAIGAGLVLALVAALRR</sequence>
<keyword evidence="1" id="KW-1133">Transmembrane helix</keyword>
<dbReference type="EMBL" id="ABID01000001">
    <property type="protein sequence ID" value="EDQ05864.1"/>
    <property type="molecule type" value="Genomic_DNA"/>
</dbReference>
<dbReference type="RefSeq" id="WP_007117934.1">
    <property type="nucleotide sequence ID" value="NZ_ABID01000001.1"/>
</dbReference>
<keyword evidence="1" id="KW-0472">Membrane</keyword>
<organism evidence="2 3">
    <name type="scientific">Sulfitobacter indolifex HEL-45</name>
    <dbReference type="NCBI Taxonomy" id="391624"/>
    <lineage>
        <taxon>Bacteria</taxon>
        <taxon>Pseudomonadati</taxon>
        <taxon>Pseudomonadota</taxon>
        <taxon>Alphaproteobacteria</taxon>
        <taxon>Rhodobacterales</taxon>
        <taxon>Roseobacteraceae</taxon>
        <taxon>Sulfitobacter</taxon>
    </lineage>
</organism>
<evidence type="ECO:0000256" key="1">
    <source>
        <dbReference type="SAM" id="Phobius"/>
    </source>
</evidence>
<evidence type="ECO:0008006" key="4">
    <source>
        <dbReference type="Google" id="ProtNLM"/>
    </source>
</evidence>
<gene>
    <name evidence="2" type="ORF">OIHEL45_03600</name>
</gene>
<proteinExistence type="predicted"/>
<evidence type="ECO:0000313" key="2">
    <source>
        <dbReference type="EMBL" id="EDQ05864.1"/>
    </source>
</evidence>
<name>A0ABP2DC62_9RHOB</name>